<accession>A0A6G9XMR2</accession>
<dbReference type="EMBL" id="CP046171">
    <property type="protein sequence ID" value="QIS02140.1"/>
    <property type="molecule type" value="Genomic_DNA"/>
</dbReference>
<dbReference type="PANTHER" id="PTHR43245">
    <property type="entry name" value="BIFUNCTIONAL POLYMYXIN RESISTANCE PROTEIN ARNA"/>
    <property type="match status" value="1"/>
</dbReference>
<organism evidence="2 3">
    <name type="scientific">Nocardia brasiliensis</name>
    <dbReference type="NCBI Taxonomy" id="37326"/>
    <lineage>
        <taxon>Bacteria</taxon>
        <taxon>Bacillati</taxon>
        <taxon>Actinomycetota</taxon>
        <taxon>Actinomycetes</taxon>
        <taxon>Mycobacteriales</taxon>
        <taxon>Nocardiaceae</taxon>
        <taxon>Nocardia</taxon>
    </lineage>
</organism>
<evidence type="ECO:0000259" key="1">
    <source>
        <dbReference type="Pfam" id="PF01370"/>
    </source>
</evidence>
<dbReference type="RefSeq" id="WP_167461243.1">
    <property type="nucleotide sequence ID" value="NZ_CP046171.1"/>
</dbReference>
<gene>
    <name evidence="2" type="ORF">F5X71_07250</name>
</gene>
<dbReference type="InterPro" id="IPR036291">
    <property type="entry name" value="NAD(P)-bd_dom_sf"/>
</dbReference>
<dbReference type="Pfam" id="PF01370">
    <property type="entry name" value="Epimerase"/>
    <property type="match status" value="1"/>
</dbReference>
<dbReference type="Proteomes" id="UP000501705">
    <property type="component" value="Chromosome"/>
</dbReference>
<evidence type="ECO:0000313" key="2">
    <source>
        <dbReference type="EMBL" id="QIS02140.1"/>
    </source>
</evidence>
<feature type="domain" description="NAD-dependent epimerase/dehydratase" evidence="1">
    <location>
        <begin position="9"/>
        <end position="247"/>
    </location>
</feature>
<proteinExistence type="predicted"/>
<dbReference type="InterPro" id="IPR050177">
    <property type="entry name" value="Lipid_A_modif_metabolic_enz"/>
</dbReference>
<sequence length="334" mass="34896">MALTPPLVTLLGATGFVGSAVLRELAARPIRLRVVARHPAPIPQDARATVEVCTADLTAPGVVARVVADADIVVHCVAYINDGPSTWRIAEGDDAAERVNVGIVADLVAALEPRTDPVGVVFAGAVSQVGKGAGAIIDGTEIDAPSGEYDRQKLRAERLLLDSLATGPHRAVSVRLPTVFGSGPRATARDKGVVSMMIRRALAGDPLTMWHDGTVKRDVVYVEDIARALVAATEHTTELAGRAWVLGSGHGIPLGQLFATIADLVAERTGERVPVVSVPPPTHAEAGDLVHITIDSTAFRAVTGWQPTVSLQTALRRTIEVCAAEQVGTETATG</sequence>
<dbReference type="Gene3D" id="3.40.50.720">
    <property type="entry name" value="NAD(P)-binding Rossmann-like Domain"/>
    <property type="match status" value="1"/>
</dbReference>
<reference evidence="2 3" key="1">
    <citation type="journal article" date="2019" name="ACS Chem. Biol.">
        <title>Identification and Mobilization of a Cryptic Antibiotic Biosynthesis Gene Locus from a Human-Pathogenic Nocardia Isolate.</title>
        <authorList>
            <person name="Herisse M."/>
            <person name="Ishida K."/>
            <person name="Porter J.L."/>
            <person name="Howden B."/>
            <person name="Hertweck C."/>
            <person name="Stinear T.P."/>
            <person name="Pidot S.J."/>
        </authorList>
    </citation>
    <scope>NUCLEOTIDE SEQUENCE [LARGE SCALE GENOMIC DNA]</scope>
    <source>
        <strain evidence="2 3">AUSMDU00024985</strain>
    </source>
</reference>
<name>A0A6G9XMR2_NOCBR</name>
<evidence type="ECO:0000313" key="3">
    <source>
        <dbReference type="Proteomes" id="UP000501705"/>
    </source>
</evidence>
<dbReference type="SUPFAM" id="SSF51735">
    <property type="entry name" value="NAD(P)-binding Rossmann-fold domains"/>
    <property type="match status" value="1"/>
</dbReference>
<protein>
    <submittedName>
        <fullName evidence="2">NAD-dependent epimerase/dehydratase family protein</fullName>
    </submittedName>
</protein>
<dbReference type="InterPro" id="IPR001509">
    <property type="entry name" value="Epimerase_deHydtase"/>
</dbReference>
<dbReference type="AlphaFoldDB" id="A0A6G9XMR2"/>